<name>A0AA35QV52_GEOBA</name>
<evidence type="ECO:0000256" key="1">
    <source>
        <dbReference type="ARBA" id="ARBA00002660"/>
    </source>
</evidence>
<evidence type="ECO:0000256" key="2">
    <source>
        <dbReference type="ARBA" id="ARBA00010578"/>
    </source>
</evidence>
<dbReference type="Gene3D" id="2.60.40.10">
    <property type="entry name" value="Immunoglobulins"/>
    <property type="match status" value="1"/>
</dbReference>
<keyword evidence="13" id="KW-1185">Reference proteome</keyword>
<feature type="region of interest" description="Disordered" evidence="9">
    <location>
        <begin position="402"/>
        <end position="430"/>
    </location>
</feature>
<dbReference type="GO" id="GO:0015031">
    <property type="term" value="P:protein transport"/>
    <property type="evidence" value="ECO:0007669"/>
    <property type="project" value="UniProtKB-KW"/>
</dbReference>
<dbReference type="SUPFAM" id="SSF81296">
    <property type="entry name" value="E set domains"/>
    <property type="match status" value="1"/>
</dbReference>
<dbReference type="InterPro" id="IPR002909">
    <property type="entry name" value="IPT_dom"/>
</dbReference>
<feature type="domain" description="IPT/TIG" evidence="10">
    <location>
        <begin position="8"/>
        <end position="89"/>
    </location>
</feature>
<accession>A0AA35QV52</accession>
<evidence type="ECO:0000313" key="12">
    <source>
        <dbReference type="EMBL" id="CAI7993322.1"/>
    </source>
</evidence>
<feature type="coiled-coil region" evidence="8">
    <location>
        <begin position="325"/>
        <end position="352"/>
    </location>
</feature>
<proteinExistence type="inferred from homology"/>
<dbReference type="CDD" id="cd00603">
    <property type="entry name" value="IPT_PCSR"/>
    <property type="match status" value="1"/>
</dbReference>
<dbReference type="EMBL" id="CASHTH010000187">
    <property type="protein sequence ID" value="CAI7993324.1"/>
    <property type="molecule type" value="Genomic_DNA"/>
</dbReference>
<protein>
    <recommendedName>
        <fullName evidence="3 7">Exocyst complex component 2</fullName>
    </recommendedName>
</protein>
<comment type="caution">
    <text evidence="12">The sequence shown here is derived from an EMBL/GenBank/DDBJ whole genome shotgun (WGS) entry which is preliminary data.</text>
</comment>
<dbReference type="AlphaFoldDB" id="A0AA35QV52"/>
<comment type="function">
    <text evidence="1 7">Component of the exocyst complex involved in the docking of exocytic vesicles with fusion sites on the plasma membrane.</text>
</comment>
<organism evidence="12 13">
    <name type="scientific">Geodia barretti</name>
    <name type="common">Barrett's horny sponge</name>
    <dbReference type="NCBI Taxonomy" id="519541"/>
    <lineage>
        <taxon>Eukaryota</taxon>
        <taxon>Metazoa</taxon>
        <taxon>Porifera</taxon>
        <taxon>Demospongiae</taxon>
        <taxon>Heteroscleromorpha</taxon>
        <taxon>Tetractinellida</taxon>
        <taxon>Astrophorina</taxon>
        <taxon>Geodiidae</taxon>
        <taxon>Geodia</taxon>
    </lineage>
</organism>
<dbReference type="EMBL" id="CASHTH010000187">
    <property type="protein sequence ID" value="CAI7993322.1"/>
    <property type="molecule type" value="Genomic_DNA"/>
</dbReference>
<evidence type="ECO:0000256" key="4">
    <source>
        <dbReference type="ARBA" id="ARBA00022448"/>
    </source>
</evidence>
<feature type="domain" description="Exocyst complex component EXOC2/Sec5 N-terminal" evidence="11">
    <location>
        <begin position="159"/>
        <end position="961"/>
    </location>
</feature>
<dbReference type="Pfam" id="PF01833">
    <property type="entry name" value="TIG"/>
    <property type="match status" value="1"/>
</dbReference>
<evidence type="ECO:0000256" key="8">
    <source>
        <dbReference type="SAM" id="Coils"/>
    </source>
</evidence>
<keyword evidence="4 7" id="KW-0813">Transport</keyword>
<keyword evidence="6 7" id="KW-0653">Protein transport</keyword>
<evidence type="ECO:0000256" key="7">
    <source>
        <dbReference type="RuleBase" id="RU365069"/>
    </source>
</evidence>
<dbReference type="Proteomes" id="UP001174909">
    <property type="component" value="Unassembled WGS sequence"/>
</dbReference>
<dbReference type="GO" id="GO:0006887">
    <property type="term" value="P:exocytosis"/>
    <property type="evidence" value="ECO:0007669"/>
    <property type="project" value="UniProtKB-KW"/>
</dbReference>
<reference evidence="12" key="1">
    <citation type="submission" date="2023-03" db="EMBL/GenBank/DDBJ databases">
        <authorList>
            <person name="Steffen K."/>
            <person name="Cardenas P."/>
        </authorList>
    </citation>
    <scope>NUCLEOTIDE SEQUENCE</scope>
</reference>
<dbReference type="InterPro" id="IPR014756">
    <property type="entry name" value="Ig_E-set"/>
</dbReference>
<dbReference type="InterPro" id="IPR039481">
    <property type="entry name" value="EXOC2/Sec5_N_dom"/>
</dbReference>
<sequence length="983" mass="111054">MEIGPQGPVVSGVSPNEGQPGTRLTIRGENLGDSLRDILDIKIGGHSCKESLEYFSSKKLFCLTPNVEGRSQIIITTLSGGTGTCTVTYYGHAREATPKLDPLEESAVWQEEDVNLLVTYSAKPPTPVYTRRKIEPLGPPSAASAGGKKKLGRENLGTMFPHGSGDLLAENFNPAWFLLERHRFSTFDDLKTGRNQLKQEVKESECAPVAFMQDNLDAFLLCYQTLSDVNELLIRNESESQGGSLTDRVEELLKVALKSGEVLFRDVLRCKARADQTRIALTVLQRYRFLFNLPHTIEKNISSGEYEIVANDYDKAKTLFADTKVNIFKKVLEEVEKQLAKFREDLRKKLLKLPSILEEQKRLIKFLLELDCEGDPAWDCLSNMHQWILRLLYSSKEEFHGTAAPSATNRSDDQVDGGGGRGGELEVRGKGHSRTVSDVSYISTGSGSQGIATPSSTYRPHAKTVTGEWHMPSGRSEVGPPKRILFVEEITELMAESLPEFWKLGQAYVSGSLFHGMQMVAERQRNQQENCDKNREKFEHKMLMEKVEVFTDMVNCSLFPEAYEQLSEVRRKNLGEWAAFEEGLADTSGAWLPQIVREIRVCVGSLQKLPLPERAVEMTQTLAINVRTLCVDTLFHRAARDIEMLHEREDWKVHAEESGSVTSLPILFENLVVEVLLTLKEVVIETHHGETQESADPLMDCSVEHLHALMEHFIGCLEYLAFQQDEDTDETASRLSRDNKSVDEAAGDIITMSPDEQLLVLMSNLHYTGEQVIPRLFNCFMSQGYPSCPQVNEVVMEGMMDLDQRLFDNYIEHKSEVLVDAIEQGMKTGSFDWDVCKEEPADVRCYIREIILTLVTIHCEVFTVSPALVERVLQRLVCLVAEEIHRIFKEVEQFSYSGALHAFVEVTTLEDIFTIYVVDETRQCFQRCKEYLGTLDAESQDKMLKIVSDFKTKTELLATCFRPELTTPRHDHIIIMHPLTVAI</sequence>
<evidence type="ECO:0000256" key="3">
    <source>
        <dbReference type="ARBA" id="ARBA00017526"/>
    </source>
</evidence>
<comment type="subunit">
    <text evidence="7">Component of the exocyst complex.</text>
</comment>
<feature type="region of interest" description="Disordered" evidence="9">
    <location>
        <begin position="1"/>
        <end position="21"/>
    </location>
</feature>
<dbReference type="InterPro" id="IPR013783">
    <property type="entry name" value="Ig-like_fold"/>
</dbReference>
<gene>
    <name evidence="12" type="ORF">GBAR_LOCUS1241</name>
</gene>
<keyword evidence="8" id="KW-0175">Coiled coil</keyword>
<dbReference type="Pfam" id="PF15469">
    <property type="entry name" value="Sec5"/>
    <property type="match status" value="1"/>
</dbReference>
<evidence type="ECO:0000256" key="9">
    <source>
        <dbReference type="SAM" id="MobiDB-lite"/>
    </source>
</evidence>
<evidence type="ECO:0000259" key="10">
    <source>
        <dbReference type="Pfam" id="PF01833"/>
    </source>
</evidence>
<dbReference type="PANTHER" id="PTHR13043:SF1">
    <property type="entry name" value="EXOCYST COMPLEX COMPONENT 2"/>
    <property type="match status" value="1"/>
</dbReference>
<dbReference type="PANTHER" id="PTHR13043">
    <property type="entry name" value="EXOCYST COMPLEX COMPONENT SEC5"/>
    <property type="match status" value="1"/>
</dbReference>
<dbReference type="InterPro" id="IPR029175">
    <property type="entry name" value="EXOC2/Sec5"/>
</dbReference>
<evidence type="ECO:0000259" key="11">
    <source>
        <dbReference type="Pfam" id="PF15469"/>
    </source>
</evidence>
<dbReference type="FunFam" id="2.60.40.10:FF:000196">
    <property type="entry name" value="Exocyst complex component 2"/>
    <property type="match status" value="1"/>
</dbReference>
<evidence type="ECO:0000256" key="5">
    <source>
        <dbReference type="ARBA" id="ARBA00022483"/>
    </source>
</evidence>
<dbReference type="GO" id="GO:0000145">
    <property type="term" value="C:exocyst"/>
    <property type="evidence" value="ECO:0007669"/>
    <property type="project" value="UniProtKB-UniRule"/>
</dbReference>
<comment type="similarity">
    <text evidence="2 7">Belongs to the SEC5 family.</text>
</comment>
<dbReference type="GO" id="GO:0006893">
    <property type="term" value="P:Golgi to plasma membrane transport"/>
    <property type="evidence" value="ECO:0007669"/>
    <property type="project" value="UniProtKB-UniRule"/>
</dbReference>
<evidence type="ECO:0000256" key="6">
    <source>
        <dbReference type="ARBA" id="ARBA00022927"/>
    </source>
</evidence>
<keyword evidence="5 7" id="KW-0268">Exocytosis</keyword>
<evidence type="ECO:0000313" key="13">
    <source>
        <dbReference type="Proteomes" id="UP001174909"/>
    </source>
</evidence>